<gene>
    <name evidence="1" type="ORF">M2152_000258</name>
</gene>
<reference evidence="1 2" key="1">
    <citation type="submission" date="2023-04" db="EMBL/GenBank/DDBJ databases">
        <title>Genome Encyclopedia of Bacteria and Archaea VI: Functional Genomics of Type Strains.</title>
        <authorList>
            <person name="Whitman W."/>
        </authorList>
    </citation>
    <scope>NUCLEOTIDE SEQUENCE [LARGE SCALE GENOMIC DNA]</scope>
    <source>
        <strain evidence="1 2">SG_E_30_P1</strain>
    </source>
</reference>
<dbReference type="RefSeq" id="WP_322132442.1">
    <property type="nucleotide sequence ID" value="NZ_CP085036.1"/>
</dbReference>
<name>A0ABT6KJI8_9MICO</name>
<keyword evidence="2" id="KW-1185">Reference proteome</keyword>
<protein>
    <submittedName>
        <fullName evidence="1">Uncharacterized protein</fullName>
    </submittedName>
</protein>
<dbReference type="EMBL" id="JARXVQ010000001">
    <property type="protein sequence ID" value="MDH6180076.1"/>
    <property type="molecule type" value="Genomic_DNA"/>
</dbReference>
<organism evidence="1 2">
    <name type="scientific">Antiquaquibacter oligotrophicus</name>
    <dbReference type="NCBI Taxonomy" id="2880260"/>
    <lineage>
        <taxon>Bacteria</taxon>
        <taxon>Bacillati</taxon>
        <taxon>Actinomycetota</taxon>
        <taxon>Actinomycetes</taxon>
        <taxon>Micrococcales</taxon>
        <taxon>Microbacteriaceae</taxon>
        <taxon>Antiquaquibacter</taxon>
    </lineage>
</organism>
<evidence type="ECO:0000313" key="2">
    <source>
        <dbReference type="Proteomes" id="UP001160142"/>
    </source>
</evidence>
<comment type="caution">
    <text evidence="1">The sequence shown here is derived from an EMBL/GenBank/DDBJ whole genome shotgun (WGS) entry which is preliminary data.</text>
</comment>
<evidence type="ECO:0000313" key="1">
    <source>
        <dbReference type="EMBL" id="MDH6180076.1"/>
    </source>
</evidence>
<dbReference type="Proteomes" id="UP001160142">
    <property type="component" value="Unassembled WGS sequence"/>
</dbReference>
<accession>A0ABT6KJI8</accession>
<proteinExistence type="predicted"/>
<sequence length="47" mass="5453">MTVLLAHDVAEDDAPRWVQHPWSTPRVILHNVWRASRDAPHPALRYA</sequence>